<dbReference type="AlphaFoldDB" id="A0A212JWT5"/>
<protein>
    <recommendedName>
        <fullName evidence="2">Arm DNA-binding domain-containing protein</fullName>
    </recommendedName>
</protein>
<name>A0A212JWT5_9BACT</name>
<organism evidence="1">
    <name type="scientific">uncultured Dysgonomonas sp</name>
    <dbReference type="NCBI Taxonomy" id="206096"/>
    <lineage>
        <taxon>Bacteria</taxon>
        <taxon>Pseudomonadati</taxon>
        <taxon>Bacteroidota</taxon>
        <taxon>Bacteroidia</taxon>
        <taxon>Bacteroidales</taxon>
        <taxon>Dysgonomonadaceae</taxon>
        <taxon>Dysgonomonas</taxon>
        <taxon>environmental samples</taxon>
    </lineage>
</organism>
<evidence type="ECO:0008006" key="2">
    <source>
        <dbReference type="Google" id="ProtNLM"/>
    </source>
</evidence>
<accession>A0A212JWT5</accession>
<dbReference type="EMBL" id="FLUL01000001">
    <property type="protein sequence ID" value="SBW03911.1"/>
    <property type="molecule type" value="Genomic_DNA"/>
</dbReference>
<proteinExistence type="predicted"/>
<evidence type="ECO:0000313" key="1">
    <source>
        <dbReference type="EMBL" id="SBW03911.1"/>
    </source>
</evidence>
<sequence length="68" mass="7833">MYTRTLKKFYVDVRFSNHTKNKGESSCSQFKIRTIVGRLVRELERKLSNKGNYSNSLDLSTPAVTNGF</sequence>
<gene>
    <name evidence="1" type="ORF">KL86DYS2_12520</name>
</gene>
<reference evidence="1" key="1">
    <citation type="submission" date="2016-04" db="EMBL/GenBank/DDBJ databases">
        <authorList>
            <person name="Evans L.H."/>
            <person name="Alamgir A."/>
            <person name="Owens N."/>
            <person name="Weber N.D."/>
            <person name="Virtaneva K."/>
            <person name="Barbian K."/>
            <person name="Babar A."/>
            <person name="Rosenke K."/>
        </authorList>
    </citation>
    <scope>NUCLEOTIDE SEQUENCE</scope>
    <source>
        <strain evidence="1">86-2</strain>
    </source>
</reference>